<dbReference type="Proteomes" id="UP000565441">
    <property type="component" value="Unassembled WGS sequence"/>
</dbReference>
<keyword evidence="2" id="KW-1185">Reference proteome</keyword>
<evidence type="ECO:0000313" key="1">
    <source>
        <dbReference type="EMBL" id="KAF5378530.1"/>
    </source>
</evidence>
<gene>
    <name evidence="1" type="ORF">D9615_007195</name>
</gene>
<protein>
    <submittedName>
        <fullName evidence="1">Uncharacterized protein</fullName>
    </submittedName>
</protein>
<proteinExistence type="predicted"/>
<accession>A0A8H5M263</accession>
<organism evidence="1 2">
    <name type="scientific">Tricholomella constricta</name>
    <dbReference type="NCBI Taxonomy" id="117010"/>
    <lineage>
        <taxon>Eukaryota</taxon>
        <taxon>Fungi</taxon>
        <taxon>Dikarya</taxon>
        <taxon>Basidiomycota</taxon>
        <taxon>Agaricomycotina</taxon>
        <taxon>Agaricomycetes</taxon>
        <taxon>Agaricomycetidae</taxon>
        <taxon>Agaricales</taxon>
        <taxon>Tricholomatineae</taxon>
        <taxon>Lyophyllaceae</taxon>
        <taxon>Tricholomella</taxon>
    </lineage>
</organism>
<dbReference type="AlphaFoldDB" id="A0A8H5M263"/>
<sequence length="85" mass="9418">MPSWFGTFSQLVLRRAAITSAAPPPLDTSFLSSGLPQPAEFGAKRRRTIRALRDRGLTSAWRMDRLVQKDFGEDFSASANAMDES</sequence>
<name>A0A8H5M263_9AGAR</name>
<comment type="caution">
    <text evidence="1">The sequence shown here is derived from an EMBL/GenBank/DDBJ whole genome shotgun (WGS) entry which is preliminary data.</text>
</comment>
<evidence type="ECO:0000313" key="2">
    <source>
        <dbReference type="Proteomes" id="UP000565441"/>
    </source>
</evidence>
<reference evidence="1 2" key="1">
    <citation type="journal article" date="2020" name="ISME J.">
        <title>Uncovering the hidden diversity of litter-decomposition mechanisms in mushroom-forming fungi.</title>
        <authorList>
            <person name="Floudas D."/>
            <person name="Bentzer J."/>
            <person name="Ahren D."/>
            <person name="Johansson T."/>
            <person name="Persson P."/>
            <person name="Tunlid A."/>
        </authorList>
    </citation>
    <scope>NUCLEOTIDE SEQUENCE [LARGE SCALE GENOMIC DNA]</scope>
    <source>
        <strain evidence="1 2">CBS 661.87</strain>
    </source>
</reference>
<dbReference type="EMBL" id="JAACJP010000019">
    <property type="protein sequence ID" value="KAF5378530.1"/>
    <property type="molecule type" value="Genomic_DNA"/>
</dbReference>